<dbReference type="InterPro" id="IPR036322">
    <property type="entry name" value="WD40_repeat_dom_sf"/>
</dbReference>
<feature type="transmembrane region" description="Helical" evidence="12">
    <location>
        <begin position="68"/>
        <end position="87"/>
    </location>
</feature>
<feature type="region of interest" description="Disordered" evidence="11">
    <location>
        <begin position="947"/>
        <end position="986"/>
    </location>
</feature>
<accession>A0A1Y2D4U2</accession>
<evidence type="ECO:0000256" key="7">
    <source>
        <dbReference type="ARBA" id="ARBA00022989"/>
    </source>
</evidence>
<feature type="transmembrane region" description="Helical" evidence="12">
    <location>
        <begin position="357"/>
        <end position="377"/>
    </location>
</feature>
<evidence type="ECO:0000256" key="12">
    <source>
        <dbReference type="SAM" id="Phobius"/>
    </source>
</evidence>
<dbReference type="Pfam" id="PF12349">
    <property type="entry name" value="Sterol-sensing"/>
    <property type="match status" value="1"/>
</dbReference>
<feature type="compositionally biased region" description="Acidic residues" evidence="11">
    <location>
        <begin position="544"/>
        <end position="555"/>
    </location>
</feature>
<evidence type="ECO:0000256" key="4">
    <source>
        <dbReference type="ARBA" id="ARBA00022692"/>
    </source>
</evidence>
<evidence type="ECO:0000259" key="13">
    <source>
        <dbReference type="PROSITE" id="PS50156"/>
    </source>
</evidence>
<feature type="region of interest" description="Disordered" evidence="11">
    <location>
        <begin position="892"/>
        <end position="914"/>
    </location>
</feature>
<keyword evidence="15" id="KW-1185">Reference proteome</keyword>
<feature type="compositionally biased region" description="Low complexity" evidence="11">
    <location>
        <begin position="1107"/>
        <end position="1126"/>
    </location>
</feature>
<dbReference type="InterPro" id="IPR053958">
    <property type="entry name" value="HMGCR/SNAP/NPC1-like_SSD"/>
</dbReference>
<keyword evidence="8" id="KW-0333">Golgi apparatus</keyword>
<keyword evidence="7 12" id="KW-1133">Transmembrane helix</keyword>
<keyword evidence="10" id="KW-0325">Glycoprotein</keyword>
<evidence type="ECO:0000313" key="15">
    <source>
        <dbReference type="Proteomes" id="UP000193467"/>
    </source>
</evidence>
<dbReference type="GO" id="GO:0005789">
    <property type="term" value="C:endoplasmic reticulum membrane"/>
    <property type="evidence" value="ECO:0007669"/>
    <property type="project" value="UniProtKB-SubCell"/>
</dbReference>
<reference evidence="14 15" key="1">
    <citation type="submission" date="2016-07" db="EMBL/GenBank/DDBJ databases">
        <title>Pervasive Adenine N6-methylation of Active Genes in Fungi.</title>
        <authorList>
            <consortium name="DOE Joint Genome Institute"/>
            <person name="Mondo S.J."/>
            <person name="Dannebaum R.O."/>
            <person name="Kuo R.C."/>
            <person name="Labutti K."/>
            <person name="Haridas S."/>
            <person name="Kuo A."/>
            <person name="Salamov A."/>
            <person name="Ahrendt S.R."/>
            <person name="Lipzen A."/>
            <person name="Sullivan W."/>
            <person name="Andreopoulos W.B."/>
            <person name="Clum A."/>
            <person name="Lindquist E."/>
            <person name="Daum C."/>
            <person name="Ramamoorthy G.K."/>
            <person name="Gryganskyi A."/>
            <person name="Culley D."/>
            <person name="Magnuson J.K."/>
            <person name="James T.Y."/>
            <person name="O'Malley M.A."/>
            <person name="Stajich J.E."/>
            <person name="Spatafora J.W."/>
            <person name="Visel A."/>
            <person name="Grigoriev I.V."/>
        </authorList>
    </citation>
    <scope>NUCLEOTIDE SEQUENCE [LARGE SCALE GENOMIC DNA]</scope>
    <source>
        <strain evidence="14 15">62-1032</strain>
    </source>
</reference>
<evidence type="ECO:0000313" key="14">
    <source>
        <dbReference type="EMBL" id="ORY54283.1"/>
    </source>
</evidence>
<dbReference type="EMBL" id="MCGR01000099">
    <property type="protein sequence ID" value="ORY54283.1"/>
    <property type="molecule type" value="Genomic_DNA"/>
</dbReference>
<name>A0A1Y2D4U2_9BASI</name>
<feature type="transmembrane region" description="Helical" evidence="12">
    <location>
        <begin position="716"/>
        <end position="735"/>
    </location>
</feature>
<dbReference type="SUPFAM" id="SSF50978">
    <property type="entry name" value="WD40 repeat-like"/>
    <property type="match status" value="1"/>
</dbReference>
<keyword evidence="3" id="KW-0853">WD repeat</keyword>
<evidence type="ECO:0000256" key="11">
    <source>
        <dbReference type="SAM" id="MobiDB-lite"/>
    </source>
</evidence>
<feature type="region of interest" description="Disordered" evidence="11">
    <location>
        <begin position="1105"/>
        <end position="1128"/>
    </location>
</feature>
<feature type="region of interest" description="Disordered" evidence="11">
    <location>
        <begin position="1"/>
        <end position="40"/>
    </location>
</feature>
<keyword evidence="4 12" id="KW-0812">Transmembrane</keyword>
<dbReference type="GO" id="GO:0032933">
    <property type="term" value="P:SREBP signaling pathway"/>
    <property type="evidence" value="ECO:0007669"/>
    <property type="project" value="InterPro"/>
</dbReference>
<protein>
    <submittedName>
        <fullName evidence="14">Sterol-sensing domain of SREBP cleavage-activation-domain-containing protein</fullName>
    </submittedName>
</protein>
<dbReference type="GO" id="GO:0032934">
    <property type="term" value="F:sterol binding"/>
    <property type="evidence" value="ECO:0007669"/>
    <property type="project" value="InterPro"/>
</dbReference>
<feature type="transmembrane region" description="Helical" evidence="12">
    <location>
        <begin position="389"/>
        <end position="410"/>
    </location>
</feature>
<feature type="compositionally biased region" description="Low complexity" evidence="11">
    <location>
        <begin position="23"/>
        <end position="40"/>
    </location>
</feature>
<dbReference type="PANTHER" id="PTHR46378:SF1">
    <property type="entry name" value="STEROL REGULATORY ELEMENT-BINDING PROTEIN CLEAVAGE-ACTIVATING PROTEIN"/>
    <property type="match status" value="1"/>
</dbReference>
<feature type="compositionally biased region" description="Low complexity" evidence="11">
    <location>
        <begin position="971"/>
        <end position="984"/>
    </location>
</feature>
<evidence type="ECO:0000256" key="3">
    <source>
        <dbReference type="ARBA" id="ARBA00022574"/>
    </source>
</evidence>
<dbReference type="GO" id="GO:0032936">
    <property type="term" value="C:SREBP-SCAP complex"/>
    <property type="evidence" value="ECO:0007669"/>
    <property type="project" value="TreeGrafter"/>
</dbReference>
<dbReference type="PROSITE" id="PS50156">
    <property type="entry name" value="SSD"/>
    <property type="match status" value="1"/>
</dbReference>
<feature type="region of interest" description="Disordered" evidence="11">
    <location>
        <begin position="534"/>
        <end position="559"/>
    </location>
</feature>
<evidence type="ECO:0000256" key="6">
    <source>
        <dbReference type="ARBA" id="ARBA00022824"/>
    </source>
</evidence>
<comment type="subcellular location">
    <subcellularLocation>
        <location evidence="1">Endoplasmic reticulum membrane</location>
    </subcellularLocation>
    <subcellularLocation>
        <location evidence="2">Golgi apparatus membrane</location>
        <topology evidence="2">Multi-pass membrane protein</topology>
    </subcellularLocation>
</comment>
<proteinExistence type="predicted"/>
<dbReference type="GO" id="GO:0045540">
    <property type="term" value="P:regulation of cholesterol biosynthetic process"/>
    <property type="evidence" value="ECO:0007669"/>
    <property type="project" value="TreeGrafter"/>
</dbReference>
<organism evidence="14 15">
    <name type="scientific">Leucosporidium creatinivorum</name>
    <dbReference type="NCBI Taxonomy" id="106004"/>
    <lineage>
        <taxon>Eukaryota</taxon>
        <taxon>Fungi</taxon>
        <taxon>Dikarya</taxon>
        <taxon>Basidiomycota</taxon>
        <taxon>Pucciniomycotina</taxon>
        <taxon>Microbotryomycetes</taxon>
        <taxon>Leucosporidiales</taxon>
        <taxon>Leucosporidium</taxon>
    </lineage>
</organism>
<keyword evidence="5" id="KW-0677">Repeat</keyword>
<dbReference type="InParanoid" id="A0A1Y2D4U2"/>
<keyword evidence="6" id="KW-0256">Endoplasmic reticulum</keyword>
<evidence type="ECO:0000256" key="8">
    <source>
        <dbReference type="ARBA" id="ARBA00023034"/>
    </source>
</evidence>
<dbReference type="AlphaFoldDB" id="A0A1Y2D4U2"/>
<dbReference type="STRING" id="106004.A0A1Y2D4U2"/>
<dbReference type="InterPro" id="IPR000731">
    <property type="entry name" value="SSD"/>
</dbReference>
<evidence type="ECO:0000256" key="9">
    <source>
        <dbReference type="ARBA" id="ARBA00023136"/>
    </source>
</evidence>
<evidence type="ECO:0000256" key="1">
    <source>
        <dbReference type="ARBA" id="ARBA00004586"/>
    </source>
</evidence>
<keyword evidence="9 12" id="KW-0472">Membrane</keyword>
<sequence length="1181" mass="126857">MAPSPASSSPSLSASTQLRLRPHSPSSPSSSSPSSHTQPNLLTRLTNSLNTFFHSLGLLLSSHQIPSLLLCALLICTLLAPSLISYFTPASSPSSRSSLQLAWDAEGLKRQGLIQSEDQVCWDRLARYYKVREIEARVVRVEQVLVGTAGAAGGSRFGGGALTKSTLHRAMLVQNELERRLLNGEVEGLTCVREDVGGGCAIGSPLRWWESEERLLRDGDVHATLSLPAADTKEDKAVVPLTSSSTLVGIGRDRQGLVKGAHHLAITFYLLSTANTTSSNHLGAGGLELGEMTRMKQSWRRAVREVVDGKGWEREGIEKPREKMGKVTEARGKGRRVILKHLPHLIPAPHPRALESFLFALGYLLVILYIRHSLSLLGPHVVNSMPGLILTGVVQLMLSGIMSLSVVGLVGWDTGLVPWNLMAFLVLVCGVDNMLVLTHAVSLTDIRLPIPQRLATGLSAVGLSSTVTLLAELVGAGALLLVIDVQVIRQLIVFAAVVLVVDFFLEMTFFATILSIDIQRLELADLLTQGHKTQHRHLPSTPSDLDDGELLDSEPEPSGRSQQLYSVLAASKTVLRDRAARTTTFGFLFLIDALLYSVYGPDHFLPAFCSETALSPDNRPLLAPSLSSEISRSLRRGQRSASPLSTYPAEQIAPHAASNFWRLLNPNNHSSAVHLQLEPVTAVQLFDDGALAAPESLLAVGGGIVEPAWWTRMGMILLPIIGTIVILYILLLYLLKDAELLESERERKEKERGERRKVREGAGVEGKRLVGAWRGDVELLASSAEAVVSWAGLDDRVVLWRRRKTTNSNDPTFDPPIPLEIPLAAEPPSLTLLAIDPTSRFCAAATTAGRILIWSLERRLLIDFSPIGEGEEEESEGRRGKIGRPVALFAGPRAGRENERGGVVGPPSRGVGGGREEARFCSVHQSGVVVLWDCIACTSTVVFRPPPTLSSEPPSPNSTPPLPPPSPSPSSTPKTKTSIITPSPCLTSNTPSWPIYARHSSTGRLTLYRADPSAPQQTWTSFFDEEVTTSVDPITALACGEVELGGAVEGAKGSRGILVVGTLEGMVSLYSLPLSTDSSSSSTSLPPSARLSILSDLSSPIRQLRLAPTARRTSSPSSTPSSTATSEKCPTCAQLLNEGFIVTISSRENLQVLRVSLGGGGGGVGVAGFGNGRREDYSEEG</sequence>
<feature type="transmembrane region" description="Helical" evidence="12">
    <location>
        <begin position="416"/>
        <end position="437"/>
    </location>
</feature>
<comment type="caution">
    <text evidence="14">The sequence shown here is derived from an EMBL/GenBank/DDBJ whole genome shotgun (WGS) entry which is preliminary data.</text>
</comment>
<feature type="domain" description="SSD" evidence="13">
    <location>
        <begin position="355"/>
        <end position="516"/>
    </location>
</feature>
<evidence type="ECO:0000256" key="5">
    <source>
        <dbReference type="ARBA" id="ARBA00022737"/>
    </source>
</evidence>
<dbReference type="Proteomes" id="UP000193467">
    <property type="component" value="Unassembled WGS sequence"/>
</dbReference>
<evidence type="ECO:0000256" key="10">
    <source>
        <dbReference type="ARBA" id="ARBA00023180"/>
    </source>
</evidence>
<dbReference type="PANTHER" id="PTHR46378">
    <property type="entry name" value="STEROL REGULATORY ELEMENT-BINDING PROTEIN CLEAVAGE-ACTIVATING PROTEIN"/>
    <property type="match status" value="1"/>
</dbReference>
<evidence type="ECO:0000256" key="2">
    <source>
        <dbReference type="ARBA" id="ARBA00004653"/>
    </source>
</evidence>
<dbReference type="OrthoDB" id="6510177at2759"/>
<feature type="compositionally biased region" description="Low complexity" evidence="11">
    <location>
        <begin position="1"/>
        <end position="15"/>
    </location>
</feature>
<gene>
    <name evidence="14" type="ORF">BCR35DRAFT_355929</name>
</gene>
<feature type="transmembrane region" description="Helical" evidence="12">
    <location>
        <begin position="487"/>
        <end position="505"/>
    </location>
</feature>
<dbReference type="InterPro" id="IPR030225">
    <property type="entry name" value="SCAP"/>
</dbReference>
<feature type="compositionally biased region" description="Pro residues" evidence="11">
    <location>
        <begin position="947"/>
        <end position="970"/>
    </location>
</feature>
<feature type="transmembrane region" description="Helical" evidence="12">
    <location>
        <begin position="458"/>
        <end position="481"/>
    </location>
</feature>
<dbReference type="GO" id="GO:0000139">
    <property type="term" value="C:Golgi membrane"/>
    <property type="evidence" value="ECO:0007669"/>
    <property type="project" value="UniProtKB-SubCell"/>
</dbReference>